<comment type="subcellular location">
    <subcellularLocation>
        <location evidence="1">Membrane</location>
        <topology evidence="1">Multi-pass membrane protein</topology>
    </subcellularLocation>
</comment>
<evidence type="ECO:0000313" key="7">
    <source>
        <dbReference type="EMBL" id="CAG8596742.1"/>
    </source>
</evidence>
<keyword evidence="4 6" id="KW-1133">Transmembrane helix</keyword>
<name>A0ABN7UIS1_GIGMA</name>
<dbReference type="PANTHER" id="PTHR43791">
    <property type="entry name" value="PERMEASE-RELATED"/>
    <property type="match status" value="1"/>
</dbReference>
<evidence type="ECO:0000256" key="6">
    <source>
        <dbReference type="SAM" id="Phobius"/>
    </source>
</evidence>
<evidence type="ECO:0000256" key="4">
    <source>
        <dbReference type="ARBA" id="ARBA00022989"/>
    </source>
</evidence>
<keyword evidence="5 6" id="KW-0472">Membrane</keyword>
<evidence type="ECO:0000256" key="2">
    <source>
        <dbReference type="ARBA" id="ARBA00022448"/>
    </source>
</evidence>
<keyword evidence="3 6" id="KW-0812">Transmembrane</keyword>
<organism evidence="7 8">
    <name type="scientific">Gigaspora margarita</name>
    <dbReference type="NCBI Taxonomy" id="4874"/>
    <lineage>
        <taxon>Eukaryota</taxon>
        <taxon>Fungi</taxon>
        <taxon>Fungi incertae sedis</taxon>
        <taxon>Mucoromycota</taxon>
        <taxon>Glomeromycotina</taxon>
        <taxon>Glomeromycetes</taxon>
        <taxon>Diversisporales</taxon>
        <taxon>Gigasporaceae</taxon>
        <taxon>Gigaspora</taxon>
    </lineage>
</organism>
<evidence type="ECO:0000256" key="1">
    <source>
        <dbReference type="ARBA" id="ARBA00004141"/>
    </source>
</evidence>
<evidence type="ECO:0000256" key="5">
    <source>
        <dbReference type="ARBA" id="ARBA00023136"/>
    </source>
</evidence>
<keyword evidence="2" id="KW-0813">Transport</keyword>
<comment type="caution">
    <text evidence="7">The sequence shown here is derived from an EMBL/GenBank/DDBJ whole genome shotgun (WGS) entry which is preliminary data.</text>
</comment>
<dbReference type="Proteomes" id="UP000789901">
    <property type="component" value="Unassembled WGS sequence"/>
</dbReference>
<keyword evidence="8" id="KW-1185">Reference proteome</keyword>
<dbReference type="EMBL" id="CAJVQB010003075">
    <property type="protein sequence ID" value="CAG8596742.1"/>
    <property type="molecule type" value="Genomic_DNA"/>
</dbReference>
<evidence type="ECO:0000313" key="8">
    <source>
        <dbReference type="Proteomes" id="UP000789901"/>
    </source>
</evidence>
<dbReference type="PANTHER" id="PTHR43791:SF36">
    <property type="entry name" value="TRANSPORTER, PUTATIVE (AFU_ORTHOLOGUE AFUA_6G08340)-RELATED"/>
    <property type="match status" value="1"/>
</dbReference>
<feature type="transmembrane region" description="Helical" evidence="6">
    <location>
        <begin position="28"/>
        <end position="53"/>
    </location>
</feature>
<sequence>MTAVIFAANQIGGIVGILLFPATDAPSFHMGNIVCLASVILAFILAFGLKIYFALLNKKRDLAILANHKLNDNDLKDNKKIREIAMELVEKELKYDELLCDKHPNWRYII</sequence>
<reference evidence="7 8" key="1">
    <citation type="submission" date="2021-06" db="EMBL/GenBank/DDBJ databases">
        <authorList>
            <person name="Kallberg Y."/>
            <person name="Tangrot J."/>
            <person name="Rosling A."/>
        </authorList>
    </citation>
    <scope>NUCLEOTIDE SEQUENCE [LARGE SCALE GENOMIC DNA]</scope>
    <source>
        <strain evidence="7 8">120-4 pot B 10/14</strain>
    </source>
</reference>
<accession>A0ABN7UIS1</accession>
<protein>
    <submittedName>
        <fullName evidence="7">40475_t:CDS:1</fullName>
    </submittedName>
</protein>
<gene>
    <name evidence="7" type="ORF">GMARGA_LOCUS6678</name>
</gene>
<proteinExistence type="predicted"/>
<evidence type="ECO:0000256" key="3">
    <source>
        <dbReference type="ARBA" id="ARBA00022692"/>
    </source>
</evidence>